<dbReference type="InterPro" id="IPR000719">
    <property type="entry name" value="Prot_kinase_dom"/>
</dbReference>
<dbReference type="Gene3D" id="3.30.200.20">
    <property type="entry name" value="Phosphorylase Kinase, domain 1"/>
    <property type="match status" value="1"/>
</dbReference>
<feature type="domain" description="Protein kinase" evidence="10">
    <location>
        <begin position="27"/>
        <end position="323"/>
    </location>
</feature>
<feature type="transmembrane region" description="Helical" evidence="9">
    <location>
        <begin position="613"/>
        <end position="636"/>
    </location>
</feature>
<name>A0A9D2HGT8_9FIRM</name>
<dbReference type="EC" id="2.7.11.1" evidence="2"/>
<dbReference type="GO" id="GO:0004674">
    <property type="term" value="F:protein serine/threonine kinase activity"/>
    <property type="evidence" value="ECO:0007669"/>
    <property type="project" value="UniProtKB-EC"/>
</dbReference>
<feature type="transmembrane region" description="Helical" evidence="9">
    <location>
        <begin position="579"/>
        <end position="607"/>
    </location>
</feature>
<dbReference type="Pfam" id="PF00069">
    <property type="entry name" value="Pkinase"/>
    <property type="match status" value="1"/>
</dbReference>
<gene>
    <name evidence="11" type="ORF">IAA07_06970</name>
</gene>
<reference evidence="11" key="1">
    <citation type="journal article" date="2021" name="PeerJ">
        <title>Extensive microbial diversity within the chicken gut microbiome revealed by metagenomics and culture.</title>
        <authorList>
            <person name="Gilroy R."/>
            <person name="Ravi A."/>
            <person name="Getino M."/>
            <person name="Pursley I."/>
            <person name="Horton D.L."/>
            <person name="Alikhan N.F."/>
            <person name="Baker D."/>
            <person name="Gharbi K."/>
            <person name="Hall N."/>
            <person name="Watson M."/>
            <person name="Adriaenssens E.M."/>
            <person name="Foster-Nyarko E."/>
            <person name="Jarju S."/>
            <person name="Secka A."/>
            <person name="Antonio M."/>
            <person name="Oren A."/>
            <person name="Chaudhuri R.R."/>
            <person name="La Ragione R."/>
            <person name="Hildebrand F."/>
            <person name="Pallen M.J."/>
        </authorList>
    </citation>
    <scope>NUCLEOTIDE SEQUENCE</scope>
    <source>
        <strain evidence="11">CHK178-16964</strain>
    </source>
</reference>
<proteinExistence type="inferred from homology"/>
<keyword evidence="9" id="KW-0812">Transmembrane</keyword>
<organism evidence="11 12">
    <name type="scientific">Candidatus Lachnoclostridium stercoravium</name>
    <dbReference type="NCBI Taxonomy" id="2838633"/>
    <lineage>
        <taxon>Bacteria</taxon>
        <taxon>Bacillati</taxon>
        <taxon>Bacillota</taxon>
        <taxon>Clostridia</taxon>
        <taxon>Lachnospirales</taxon>
        <taxon>Lachnospiraceae</taxon>
    </lineage>
</organism>
<evidence type="ECO:0000256" key="5">
    <source>
        <dbReference type="ARBA" id="ARBA00022777"/>
    </source>
</evidence>
<keyword evidence="9" id="KW-1133">Transmembrane helix</keyword>
<keyword evidence="6 7" id="KW-0067">ATP-binding</keyword>
<dbReference type="InterPro" id="IPR017441">
    <property type="entry name" value="Protein_kinase_ATP_BS"/>
</dbReference>
<feature type="transmembrane region" description="Helical" evidence="9">
    <location>
        <begin position="550"/>
        <end position="567"/>
    </location>
</feature>
<evidence type="ECO:0000313" key="11">
    <source>
        <dbReference type="EMBL" id="HJA71310.1"/>
    </source>
</evidence>
<evidence type="ECO:0000256" key="7">
    <source>
        <dbReference type="PROSITE-ProRule" id="PRU10141"/>
    </source>
</evidence>
<evidence type="ECO:0000256" key="3">
    <source>
        <dbReference type="ARBA" id="ARBA00022679"/>
    </source>
</evidence>
<dbReference type="Gene3D" id="1.10.510.10">
    <property type="entry name" value="Transferase(Phosphotransferase) domain 1"/>
    <property type="match status" value="1"/>
</dbReference>
<dbReference type="PANTHER" id="PTHR43671">
    <property type="entry name" value="SERINE/THREONINE-PROTEIN KINASE NEK"/>
    <property type="match status" value="1"/>
</dbReference>
<evidence type="ECO:0000313" key="12">
    <source>
        <dbReference type="Proteomes" id="UP000823900"/>
    </source>
</evidence>
<feature type="region of interest" description="Disordered" evidence="8">
    <location>
        <begin position="331"/>
        <end position="484"/>
    </location>
</feature>
<dbReference type="CDD" id="cd14014">
    <property type="entry name" value="STKc_PknB_like"/>
    <property type="match status" value="1"/>
</dbReference>
<feature type="binding site" evidence="7">
    <location>
        <position position="57"/>
    </location>
    <ligand>
        <name>ATP</name>
        <dbReference type="ChEBI" id="CHEBI:30616"/>
    </ligand>
</feature>
<dbReference type="SUPFAM" id="SSF56112">
    <property type="entry name" value="Protein kinase-like (PK-like)"/>
    <property type="match status" value="1"/>
</dbReference>
<evidence type="ECO:0000256" key="9">
    <source>
        <dbReference type="SAM" id="Phobius"/>
    </source>
</evidence>
<feature type="transmembrane region" description="Helical" evidence="9">
    <location>
        <begin position="493"/>
        <end position="511"/>
    </location>
</feature>
<dbReference type="EMBL" id="DWZA01000060">
    <property type="protein sequence ID" value="HJA71310.1"/>
    <property type="molecule type" value="Genomic_DNA"/>
</dbReference>
<evidence type="ECO:0000256" key="4">
    <source>
        <dbReference type="ARBA" id="ARBA00022741"/>
    </source>
</evidence>
<dbReference type="Proteomes" id="UP000823900">
    <property type="component" value="Unassembled WGS sequence"/>
</dbReference>
<dbReference type="GO" id="GO:0005524">
    <property type="term" value="F:ATP binding"/>
    <property type="evidence" value="ECO:0007669"/>
    <property type="project" value="UniProtKB-UniRule"/>
</dbReference>
<keyword evidence="4 7" id="KW-0547">Nucleotide-binding</keyword>
<evidence type="ECO:0000256" key="8">
    <source>
        <dbReference type="SAM" id="MobiDB-lite"/>
    </source>
</evidence>
<dbReference type="PROSITE" id="PS00108">
    <property type="entry name" value="PROTEIN_KINASE_ST"/>
    <property type="match status" value="1"/>
</dbReference>
<feature type="compositionally biased region" description="Polar residues" evidence="8">
    <location>
        <begin position="440"/>
        <end position="450"/>
    </location>
</feature>
<feature type="compositionally biased region" description="Basic and acidic residues" evidence="8">
    <location>
        <begin position="344"/>
        <end position="359"/>
    </location>
</feature>
<dbReference type="InterPro" id="IPR008271">
    <property type="entry name" value="Ser/Thr_kinase_AS"/>
</dbReference>
<comment type="similarity">
    <text evidence="1">Belongs to the protein kinase superfamily. NEK Ser/Thr protein kinase family. NIMA subfamily.</text>
</comment>
<dbReference type="PANTHER" id="PTHR43671:SF13">
    <property type="entry name" value="SERINE_THREONINE-PROTEIN KINASE NEK2"/>
    <property type="match status" value="1"/>
</dbReference>
<protein>
    <recommendedName>
        <fullName evidence="2">non-specific serine/threonine protein kinase</fullName>
        <ecNumber evidence="2">2.7.11.1</ecNumber>
    </recommendedName>
</protein>
<evidence type="ECO:0000256" key="1">
    <source>
        <dbReference type="ARBA" id="ARBA00010886"/>
    </source>
</evidence>
<keyword evidence="5 11" id="KW-0418">Kinase</keyword>
<sequence>MKSLEERIKTYDEKGLIWPDWRIEKNGNRVARLGKGGFGSVYKVYKVGSLGLTRAMKVIGAENLLNDRSIKRVRQEIQLQITLGGLCGYIVAIDDIASIPISPDDPDSPEDFFIRMEILEPLVKKEEKNGELRARTVLCRKPLKDGDIGEIFKLAEHIGKALLAAHTYQEDGKDRPIIHRDVKLDNIMYEPKGDRYKLGDFGVSTVIENMDMSHTPYTGTRAYMAPEVYHHHYDQRADIYSYGIVLYLLLNDMKDPCCGLPIWKMLPDDVFERYEASSIPEPAHGTPLLKKLAAKACDNDPQKRYHDMKELLEDLEKAKKEYLEEEYFRKEKGRNDQMKNPSAADKKKNQRARSEKSLEELLAGSAAEVKKKKGMTEGTDPSHKTPGWNMEITGIGPAEETPKQRQRIPAPSSEKTPKPTKVSAPSSEKTPKPTRVPAPSSEQMSESMPTPASAPTFASVLKPTNSSASGQGSGENREEQKPQPKQVIIWKEAAAFLFLFGLFACLETIFWKEAFQMHPSAALAGIIAIILGETIDADPSMTKTTYSEGLRVPFWFIAIVAAVIWAMKDGGSMVPPIVLTVIIVLRLPLLMIGAGAAVLAAFALTLFRETENFSAFSGLPLPVLAVLCFLAFLTFWNSRKKKAQKTS</sequence>
<dbReference type="PROSITE" id="PS50011">
    <property type="entry name" value="PROTEIN_KINASE_DOM"/>
    <property type="match status" value="1"/>
</dbReference>
<dbReference type="PROSITE" id="PS00107">
    <property type="entry name" value="PROTEIN_KINASE_ATP"/>
    <property type="match status" value="1"/>
</dbReference>
<dbReference type="SMART" id="SM00220">
    <property type="entry name" value="S_TKc"/>
    <property type="match status" value="1"/>
</dbReference>
<dbReference type="InterPro" id="IPR011009">
    <property type="entry name" value="Kinase-like_dom_sf"/>
</dbReference>
<dbReference type="AlphaFoldDB" id="A0A9D2HGT8"/>
<keyword evidence="3" id="KW-0808">Transferase</keyword>
<keyword evidence="9" id="KW-0472">Membrane</keyword>
<comment type="caution">
    <text evidence="11">The sequence shown here is derived from an EMBL/GenBank/DDBJ whole genome shotgun (WGS) entry which is preliminary data.</text>
</comment>
<reference evidence="11" key="2">
    <citation type="submission" date="2021-04" db="EMBL/GenBank/DDBJ databases">
        <authorList>
            <person name="Gilroy R."/>
        </authorList>
    </citation>
    <scope>NUCLEOTIDE SEQUENCE</scope>
    <source>
        <strain evidence="11">CHK178-16964</strain>
    </source>
</reference>
<dbReference type="InterPro" id="IPR050660">
    <property type="entry name" value="NEK_Ser/Thr_kinase"/>
</dbReference>
<evidence type="ECO:0000256" key="6">
    <source>
        <dbReference type="ARBA" id="ARBA00022840"/>
    </source>
</evidence>
<evidence type="ECO:0000256" key="2">
    <source>
        <dbReference type="ARBA" id="ARBA00012513"/>
    </source>
</evidence>
<evidence type="ECO:0000259" key="10">
    <source>
        <dbReference type="PROSITE" id="PS50011"/>
    </source>
</evidence>
<accession>A0A9D2HGT8</accession>